<dbReference type="SUPFAM" id="SSF53335">
    <property type="entry name" value="S-adenosyl-L-methionine-dependent methyltransferases"/>
    <property type="match status" value="1"/>
</dbReference>
<organism evidence="1 2">
    <name type="scientific">Longimycelium tulufanense</name>
    <dbReference type="NCBI Taxonomy" id="907463"/>
    <lineage>
        <taxon>Bacteria</taxon>
        <taxon>Bacillati</taxon>
        <taxon>Actinomycetota</taxon>
        <taxon>Actinomycetes</taxon>
        <taxon>Pseudonocardiales</taxon>
        <taxon>Pseudonocardiaceae</taxon>
        <taxon>Longimycelium</taxon>
    </lineage>
</organism>
<evidence type="ECO:0000313" key="2">
    <source>
        <dbReference type="Proteomes" id="UP000637578"/>
    </source>
</evidence>
<proteinExistence type="predicted"/>
<dbReference type="Pfam" id="PF04672">
    <property type="entry name" value="Methyltransf_19"/>
    <property type="match status" value="1"/>
</dbReference>
<accession>A0A8J3FTG8</accession>
<dbReference type="AlphaFoldDB" id="A0A8J3FTG8"/>
<dbReference type="PIRSF" id="PIRSF017393">
    <property type="entry name" value="MTase_SAV2177"/>
    <property type="match status" value="1"/>
</dbReference>
<evidence type="ECO:0008006" key="3">
    <source>
        <dbReference type="Google" id="ProtNLM"/>
    </source>
</evidence>
<name>A0A8J3FTG8_9PSEU</name>
<dbReference type="RefSeq" id="WP_268239262.1">
    <property type="nucleotide sequence ID" value="NZ_BMMK01000001.1"/>
</dbReference>
<evidence type="ECO:0000313" key="1">
    <source>
        <dbReference type="EMBL" id="GGM33993.1"/>
    </source>
</evidence>
<dbReference type="Proteomes" id="UP000637578">
    <property type="component" value="Unassembled WGS sequence"/>
</dbReference>
<comment type="caution">
    <text evidence="1">The sequence shown here is derived from an EMBL/GenBank/DDBJ whole genome shotgun (WGS) entry which is preliminary data.</text>
</comment>
<dbReference type="InterPro" id="IPR029063">
    <property type="entry name" value="SAM-dependent_MTases_sf"/>
</dbReference>
<dbReference type="InterPro" id="IPR006764">
    <property type="entry name" value="SAM_dep_MeTrfase_SAV2177_type"/>
</dbReference>
<dbReference type="Gene3D" id="3.40.50.150">
    <property type="entry name" value="Vaccinia Virus protein VP39"/>
    <property type="match status" value="1"/>
</dbReference>
<dbReference type="EMBL" id="BMMK01000001">
    <property type="protein sequence ID" value="GGM33993.1"/>
    <property type="molecule type" value="Genomic_DNA"/>
</dbReference>
<reference evidence="1" key="1">
    <citation type="journal article" date="2014" name="Int. J. Syst. Evol. Microbiol.">
        <title>Complete genome sequence of Corynebacterium casei LMG S-19264T (=DSM 44701T), isolated from a smear-ripened cheese.</title>
        <authorList>
            <consortium name="US DOE Joint Genome Institute (JGI-PGF)"/>
            <person name="Walter F."/>
            <person name="Albersmeier A."/>
            <person name="Kalinowski J."/>
            <person name="Ruckert C."/>
        </authorList>
    </citation>
    <scope>NUCLEOTIDE SEQUENCE</scope>
    <source>
        <strain evidence="1">CGMCC 4.5737</strain>
    </source>
</reference>
<gene>
    <name evidence="1" type="ORF">GCM10012275_01760</name>
</gene>
<protein>
    <recommendedName>
        <fullName evidence="3">S-adenosyl methyltransferase</fullName>
    </recommendedName>
</protein>
<sequence length="274" mass="29930">MVQDAGDSSDEFGVDTPSMARMRDYWLGGSHHFAADRTLASNMQSALPPVREIIWLSRSFLRRALRLLLQNGIRQFLDLGSGLSTVDPVHVVTQRAHPECRVVYVEKDPLTATHGRVVLENNDQAAMIEGDPFDAEGVLGHALTKRLLDLDRPVGLLSVNSLHFVPDSADPAGAISRYQTAVVSGSYLVLAHGMVERRTPAVEAVMAMLEQGGNPVYPRSRAEIVALFSGFDLVSPGVVEVGDWNPERPLHPNEREASRFIIVGVGRKPGPSPR</sequence>
<reference evidence="1" key="2">
    <citation type="submission" date="2020-09" db="EMBL/GenBank/DDBJ databases">
        <authorList>
            <person name="Sun Q."/>
            <person name="Zhou Y."/>
        </authorList>
    </citation>
    <scope>NUCLEOTIDE SEQUENCE</scope>
    <source>
        <strain evidence="1">CGMCC 4.5737</strain>
    </source>
</reference>
<keyword evidence="2" id="KW-1185">Reference proteome</keyword>